<dbReference type="Gene3D" id="2.170.270.10">
    <property type="entry name" value="SET domain"/>
    <property type="match status" value="1"/>
</dbReference>
<dbReference type="CDD" id="cd20071">
    <property type="entry name" value="SET_SMYD"/>
    <property type="match status" value="1"/>
</dbReference>
<dbReference type="EMBL" id="JADGJW010000473">
    <property type="protein sequence ID" value="KAJ3216555.1"/>
    <property type="molecule type" value="Genomic_DNA"/>
</dbReference>
<dbReference type="PANTHER" id="PTHR12197:SF282">
    <property type="entry name" value="SET DOMAIN-CONTAINING PROTEIN"/>
    <property type="match status" value="1"/>
</dbReference>
<dbReference type="Proteomes" id="UP001211065">
    <property type="component" value="Unassembled WGS sequence"/>
</dbReference>
<gene>
    <name evidence="2" type="ORF">HK099_005832</name>
</gene>
<dbReference type="Pfam" id="PF00856">
    <property type="entry name" value="SET"/>
    <property type="match status" value="1"/>
</dbReference>
<dbReference type="AlphaFoldDB" id="A0AAD5TY96"/>
<evidence type="ECO:0000313" key="2">
    <source>
        <dbReference type="EMBL" id="KAJ3216555.1"/>
    </source>
</evidence>
<dbReference type="Gene3D" id="1.10.220.160">
    <property type="match status" value="1"/>
</dbReference>
<dbReference type="SUPFAM" id="SSF144232">
    <property type="entry name" value="HIT/MYND zinc finger-like"/>
    <property type="match status" value="1"/>
</dbReference>
<comment type="caution">
    <text evidence="2">The sequence shown here is derived from an EMBL/GenBank/DDBJ whole genome shotgun (WGS) entry which is preliminary data.</text>
</comment>
<dbReference type="SMART" id="SM00317">
    <property type="entry name" value="SET"/>
    <property type="match status" value="1"/>
</dbReference>
<evidence type="ECO:0000259" key="1">
    <source>
        <dbReference type="PROSITE" id="PS50280"/>
    </source>
</evidence>
<keyword evidence="3" id="KW-1185">Reference proteome</keyword>
<dbReference type="InterPro" id="IPR001214">
    <property type="entry name" value="SET_dom"/>
</dbReference>
<dbReference type="PANTHER" id="PTHR12197">
    <property type="entry name" value="HISTONE-LYSINE N-METHYLTRANSFERASE SMYD"/>
    <property type="match status" value="1"/>
</dbReference>
<feature type="domain" description="SET" evidence="1">
    <location>
        <begin position="21"/>
        <end position="272"/>
    </location>
</feature>
<protein>
    <recommendedName>
        <fullName evidence="1">SET domain-containing protein</fullName>
    </recommendedName>
</protein>
<reference evidence="2" key="1">
    <citation type="submission" date="2020-05" db="EMBL/GenBank/DDBJ databases">
        <title>Phylogenomic resolution of chytrid fungi.</title>
        <authorList>
            <person name="Stajich J.E."/>
            <person name="Amses K."/>
            <person name="Simmons R."/>
            <person name="Seto K."/>
            <person name="Myers J."/>
            <person name="Bonds A."/>
            <person name="Quandt C.A."/>
            <person name="Barry K."/>
            <person name="Liu P."/>
            <person name="Grigoriev I."/>
            <person name="Longcore J.E."/>
            <person name="James T.Y."/>
        </authorList>
    </citation>
    <scope>NUCLEOTIDE SEQUENCE</scope>
    <source>
        <strain evidence="2">JEL0476</strain>
    </source>
</reference>
<organism evidence="2 3">
    <name type="scientific">Clydaea vesicula</name>
    <dbReference type="NCBI Taxonomy" id="447962"/>
    <lineage>
        <taxon>Eukaryota</taxon>
        <taxon>Fungi</taxon>
        <taxon>Fungi incertae sedis</taxon>
        <taxon>Chytridiomycota</taxon>
        <taxon>Chytridiomycota incertae sedis</taxon>
        <taxon>Chytridiomycetes</taxon>
        <taxon>Lobulomycetales</taxon>
        <taxon>Lobulomycetaceae</taxon>
        <taxon>Clydaea</taxon>
    </lineage>
</organism>
<dbReference type="Gene3D" id="6.10.140.2220">
    <property type="match status" value="1"/>
</dbReference>
<evidence type="ECO:0000313" key="3">
    <source>
        <dbReference type="Proteomes" id="UP001211065"/>
    </source>
</evidence>
<proteinExistence type="predicted"/>
<dbReference type="PROSITE" id="PS50280">
    <property type="entry name" value="SET"/>
    <property type="match status" value="1"/>
</dbReference>
<name>A0AAD5TY96_9FUNG</name>
<dbReference type="SUPFAM" id="SSF82199">
    <property type="entry name" value="SET domain"/>
    <property type="match status" value="1"/>
</dbReference>
<sequence length="432" mass="48737">MDVAQHKLLLKNKLLQLLAPFPIKLSVSKSKGRFIKAETDIKAGTTILKEKSAAFVLLRENLEDFCDFCSKQLTHDAIACEGCRKQTFYCNQVCMENSKKFHSLECKPVTDLRGLSAFHKVDYNLFRLIIKLLVKEHFDSNSDNEHDVSLFDLVYKMISHEKLQNENWLKAVTNAAIDLVESSLPFKVDAKKVVTLACIINSNSHGIYNPHSSTNDIIGLGLFPLTALINHSCVPNCVFLGADKSKLSDENDIMVRTLTDVKKGDEIVVSYLDLWSPNVDRRLELLATKHFWCECSRCNSSDGDIISAIHCEGCREGIYVNNTTSTQYSCEKCKSVISTEELNNIQNCAKLEFEASFELYKNGHAALGELEIILNKMKEDGLLLINGGDGIDYKKEAKFNFNKSLEIRELIYGFDHQKTLMTRGELALIEDI</sequence>
<dbReference type="InterPro" id="IPR050869">
    <property type="entry name" value="H3K4_H4K5_MeTrfase"/>
</dbReference>
<accession>A0AAD5TY96</accession>
<dbReference type="InterPro" id="IPR046341">
    <property type="entry name" value="SET_dom_sf"/>
</dbReference>